<dbReference type="Pfam" id="PF00990">
    <property type="entry name" value="GGDEF"/>
    <property type="match status" value="1"/>
</dbReference>
<feature type="domain" description="GGDEF" evidence="2">
    <location>
        <begin position="199"/>
        <end position="328"/>
    </location>
</feature>
<feature type="domain" description="EAL" evidence="1">
    <location>
        <begin position="337"/>
        <end position="592"/>
    </location>
</feature>
<organism evidence="3 4">
    <name type="scientific">Salinicola lusitanus</name>
    <dbReference type="NCBI Taxonomy" id="1949085"/>
    <lineage>
        <taxon>Bacteria</taxon>
        <taxon>Pseudomonadati</taxon>
        <taxon>Pseudomonadota</taxon>
        <taxon>Gammaproteobacteria</taxon>
        <taxon>Oceanospirillales</taxon>
        <taxon>Halomonadaceae</taxon>
        <taxon>Salinicola</taxon>
    </lineage>
</organism>
<dbReference type="SUPFAM" id="SSF55781">
    <property type="entry name" value="GAF domain-like"/>
    <property type="match status" value="1"/>
</dbReference>
<dbReference type="Gene3D" id="3.30.450.40">
    <property type="match status" value="1"/>
</dbReference>
<dbReference type="NCBIfam" id="TIGR00254">
    <property type="entry name" value="GGDEF"/>
    <property type="match status" value="1"/>
</dbReference>
<name>A0ABZ3CT59_9GAMM</name>
<reference evidence="3 4" key="1">
    <citation type="submission" date="2024-04" db="EMBL/GenBank/DDBJ databases">
        <title>Salinicola lusitanus LLJ914,a marine bacterium isolated from the Okinawa Trough.</title>
        <authorList>
            <person name="Li J."/>
        </authorList>
    </citation>
    <scope>NUCLEOTIDE SEQUENCE [LARGE SCALE GENOMIC DNA]</scope>
    <source>
        <strain evidence="3 4">LLJ914</strain>
    </source>
</reference>
<dbReference type="Proteomes" id="UP001453229">
    <property type="component" value="Chromosome"/>
</dbReference>
<keyword evidence="4" id="KW-1185">Reference proteome</keyword>
<evidence type="ECO:0000313" key="4">
    <source>
        <dbReference type="Proteomes" id="UP001453229"/>
    </source>
</evidence>
<dbReference type="Gene3D" id="3.20.20.450">
    <property type="entry name" value="EAL domain"/>
    <property type="match status" value="1"/>
</dbReference>
<dbReference type="InterPro" id="IPR050706">
    <property type="entry name" value="Cyclic-di-GMP_PDE-like"/>
</dbReference>
<dbReference type="EMBL" id="CP151919">
    <property type="protein sequence ID" value="XAD54378.1"/>
    <property type="molecule type" value="Genomic_DNA"/>
</dbReference>
<dbReference type="Pfam" id="PF00563">
    <property type="entry name" value="EAL"/>
    <property type="match status" value="1"/>
</dbReference>
<dbReference type="Pfam" id="PF01590">
    <property type="entry name" value="GAF"/>
    <property type="match status" value="1"/>
</dbReference>
<dbReference type="InterPro" id="IPR000160">
    <property type="entry name" value="GGDEF_dom"/>
</dbReference>
<dbReference type="Gene3D" id="3.30.70.270">
    <property type="match status" value="1"/>
</dbReference>
<dbReference type="InterPro" id="IPR029016">
    <property type="entry name" value="GAF-like_dom_sf"/>
</dbReference>
<dbReference type="PROSITE" id="PS50883">
    <property type="entry name" value="EAL"/>
    <property type="match status" value="1"/>
</dbReference>
<dbReference type="CDD" id="cd01949">
    <property type="entry name" value="GGDEF"/>
    <property type="match status" value="1"/>
</dbReference>
<dbReference type="PROSITE" id="PS50887">
    <property type="entry name" value="GGDEF"/>
    <property type="match status" value="1"/>
</dbReference>
<dbReference type="InterPro" id="IPR043128">
    <property type="entry name" value="Rev_trsase/Diguanyl_cyclase"/>
</dbReference>
<dbReference type="CDD" id="cd01948">
    <property type="entry name" value="EAL"/>
    <property type="match status" value="1"/>
</dbReference>
<evidence type="ECO:0000313" key="3">
    <source>
        <dbReference type="EMBL" id="XAD54378.1"/>
    </source>
</evidence>
<dbReference type="InterPro" id="IPR001633">
    <property type="entry name" value="EAL_dom"/>
</dbReference>
<sequence>MDRDRDETDRRDAPCHPRAIDTLTAERIDRIRWIARRHYQVTDAWFIPAKGGEWHDIRGSNTTLELADAQVFCHRTLRHDAPLVIEDARRHPDFASHPLVAGPPHLRFYAGVPVRDPAGSGMGTLCLIDTAPVASSALDLGMLQVLATQVEEELGKRPSPQPALKPSRDHIDTLTGLPNRRLLQMLMEAELAVARQRNHSLSVCLINLDGFKCINESHGSAIGDEVLQVMAGRLRDAVRRQDLVTHLGGDEFAIILRDRLQPEACNRILDRLRIPIRTSTHALTLTASMGVTCYPDDDEDPDALLHHAYQAMYSAKEAGKNGYCRFDLKHHHFRRQRLALARDVHLALSRQQLELFYQPKIDYHGDTVAAFEGLLRWRLPSGDILPPGAFLPAIENSWLDIEVGKYVIDIALRDLDRILQRGLPYSISVNVNPSSLLDSGFIDHLHHALALHDRDLAGRLTLEILESTSPPEELDTIVSNIQACLRLGLQLSLDDFGTGQSSLSYLRTFPTQKIKIDRSFVIGMLDNPEDEAIVAAIIGLSKSFKRRVVAEGVENGAIEARLKGLGCDLGQGFYYSPALPFEQAMTWAGDYSRRRH</sequence>
<gene>
    <name evidence="3" type="ORF">AAGT95_21575</name>
</gene>
<dbReference type="PANTHER" id="PTHR33121">
    <property type="entry name" value="CYCLIC DI-GMP PHOSPHODIESTERASE PDEF"/>
    <property type="match status" value="1"/>
</dbReference>
<dbReference type="InterPro" id="IPR035919">
    <property type="entry name" value="EAL_sf"/>
</dbReference>
<dbReference type="RefSeq" id="WP_342595092.1">
    <property type="nucleotide sequence ID" value="NZ_CP151919.1"/>
</dbReference>
<proteinExistence type="predicted"/>
<evidence type="ECO:0000259" key="1">
    <source>
        <dbReference type="PROSITE" id="PS50883"/>
    </source>
</evidence>
<dbReference type="InterPro" id="IPR003018">
    <property type="entry name" value="GAF"/>
</dbReference>
<dbReference type="PANTHER" id="PTHR33121:SF70">
    <property type="entry name" value="SIGNALING PROTEIN YKOW"/>
    <property type="match status" value="1"/>
</dbReference>
<accession>A0ABZ3CT59</accession>
<dbReference type="SUPFAM" id="SSF55073">
    <property type="entry name" value="Nucleotide cyclase"/>
    <property type="match status" value="1"/>
</dbReference>
<dbReference type="InterPro" id="IPR029787">
    <property type="entry name" value="Nucleotide_cyclase"/>
</dbReference>
<dbReference type="SMART" id="SM00052">
    <property type="entry name" value="EAL"/>
    <property type="match status" value="1"/>
</dbReference>
<dbReference type="SUPFAM" id="SSF141868">
    <property type="entry name" value="EAL domain-like"/>
    <property type="match status" value="1"/>
</dbReference>
<dbReference type="SMART" id="SM00267">
    <property type="entry name" value="GGDEF"/>
    <property type="match status" value="1"/>
</dbReference>
<evidence type="ECO:0000259" key="2">
    <source>
        <dbReference type="PROSITE" id="PS50887"/>
    </source>
</evidence>
<protein>
    <submittedName>
        <fullName evidence="3">Sensor domain-containing phosphodiesterase</fullName>
    </submittedName>
</protein>